<proteinExistence type="inferred from homology"/>
<sequence>MISRESKFSAVSFILGISTQLFGVSEYGEKIALLLSESFFSSIYALFLLYFIVLVLSLSICFKSKDFQIAIRAGILGYFFGISIYIAFALKDQYKAFGIYGAFLTFFHFSEYFVISITSHQALSLDSFMLTHSVQYGIAATLSWIEFFCEAYFFPDMNEYKSFWIVGSLICLSGEIVRKLAMFTAKKSFHHIVQFQQAEDHKLITNGIYRICRHPSYVGWFYWSIGTQIILTNPFCFIIYIIASWLFFKERVYMEEIALLNFFGEEYLRYQQTTKTGLPFITGYSVSNN</sequence>
<dbReference type="PANTHER" id="PTHR12714">
    <property type="entry name" value="PROTEIN-S ISOPRENYLCYSTEINE O-METHYLTRANSFERASE"/>
    <property type="match status" value="1"/>
</dbReference>
<evidence type="ECO:0000256" key="10">
    <source>
        <dbReference type="ARBA" id="ARBA00023136"/>
    </source>
</evidence>
<evidence type="ECO:0000256" key="6">
    <source>
        <dbReference type="ARBA" id="ARBA00022679"/>
    </source>
</evidence>
<gene>
    <name evidence="14" type="ORF">CLUMA_CG005568</name>
</gene>
<evidence type="ECO:0000256" key="8">
    <source>
        <dbReference type="ARBA" id="ARBA00022692"/>
    </source>
</evidence>
<evidence type="ECO:0000256" key="11">
    <source>
        <dbReference type="ARBA" id="ARBA00023572"/>
    </source>
</evidence>
<feature type="transmembrane region" description="Helical" evidence="13">
    <location>
        <begin position="96"/>
        <end position="115"/>
    </location>
</feature>
<dbReference type="PANTHER" id="PTHR12714:SF9">
    <property type="entry name" value="PROTEIN-S-ISOPRENYLCYSTEINE O-METHYLTRANSFERASE"/>
    <property type="match status" value="1"/>
</dbReference>
<organism evidence="14 15">
    <name type="scientific">Clunio marinus</name>
    <dbReference type="NCBI Taxonomy" id="568069"/>
    <lineage>
        <taxon>Eukaryota</taxon>
        <taxon>Metazoa</taxon>
        <taxon>Ecdysozoa</taxon>
        <taxon>Arthropoda</taxon>
        <taxon>Hexapoda</taxon>
        <taxon>Insecta</taxon>
        <taxon>Pterygota</taxon>
        <taxon>Neoptera</taxon>
        <taxon>Endopterygota</taxon>
        <taxon>Diptera</taxon>
        <taxon>Nematocera</taxon>
        <taxon>Chironomoidea</taxon>
        <taxon>Chironomidae</taxon>
        <taxon>Clunio</taxon>
    </lineage>
</organism>
<evidence type="ECO:0000256" key="3">
    <source>
        <dbReference type="ARBA" id="ARBA00009140"/>
    </source>
</evidence>
<evidence type="ECO:0000313" key="15">
    <source>
        <dbReference type="Proteomes" id="UP000183832"/>
    </source>
</evidence>
<keyword evidence="5 13" id="KW-0489">Methyltransferase</keyword>
<dbReference type="STRING" id="568069.A0A1J1HXB0"/>
<dbReference type="GO" id="GO:0004671">
    <property type="term" value="F:protein C-terminal S-isoprenylcysteine carboxyl O-methyltransferase activity"/>
    <property type="evidence" value="ECO:0007669"/>
    <property type="project" value="UniProtKB-EC"/>
</dbReference>
<comment type="catalytic activity">
    <reaction evidence="1 13">
        <text>[protein]-C-terminal S-[(2E,6E)-farnesyl]-L-cysteine + S-adenosyl-L-methionine = [protein]-C-terminal S-[(2E,6E)-farnesyl]-L-cysteine methyl ester + S-adenosyl-L-homocysteine</text>
        <dbReference type="Rhea" id="RHEA:21672"/>
        <dbReference type="Rhea" id="RHEA-COMP:12125"/>
        <dbReference type="Rhea" id="RHEA-COMP:12126"/>
        <dbReference type="ChEBI" id="CHEBI:57856"/>
        <dbReference type="ChEBI" id="CHEBI:59789"/>
        <dbReference type="ChEBI" id="CHEBI:90510"/>
        <dbReference type="ChEBI" id="CHEBI:90511"/>
        <dbReference type="EC" id="2.1.1.100"/>
    </reaction>
</comment>
<dbReference type="Gene3D" id="1.20.120.1630">
    <property type="match status" value="1"/>
</dbReference>
<evidence type="ECO:0000256" key="2">
    <source>
        <dbReference type="ARBA" id="ARBA00004141"/>
    </source>
</evidence>
<dbReference type="AlphaFoldDB" id="A0A1J1HXB0"/>
<accession>A0A1J1HXB0</accession>
<keyword evidence="8 13" id="KW-0812">Transmembrane</keyword>
<comment type="similarity">
    <text evidence="3 13">Belongs to the class VI-like SAM-binding methyltransferase superfamily. Isoprenylcysteine carboxyl methyltransferase family.</text>
</comment>
<dbReference type="InterPro" id="IPR025770">
    <property type="entry name" value="PPMT_MeTrfase"/>
</dbReference>
<evidence type="ECO:0000256" key="5">
    <source>
        <dbReference type="ARBA" id="ARBA00022603"/>
    </source>
</evidence>
<feature type="transmembrane region" description="Helical" evidence="13">
    <location>
        <begin position="160"/>
        <end position="177"/>
    </location>
</feature>
<evidence type="ECO:0000256" key="13">
    <source>
        <dbReference type="RuleBase" id="RU362022"/>
    </source>
</evidence>
<dbReference type="Proteomes" id="UP000183832">
    <property type="component" value="Unassembled WGS sequence"/>
</dbReference>
<reference evidence="14 15" key="1">
    <citation type="submission" date="2015-04" db="EMBL/GenBank/DDBJ databases">
        <authorList>
            <person name="Syromyatnikov M.Y."/>
            <person name="Popov V.N."/>
        </authorList>
    </citation>
    <scope>NUCLEOTIDE SEQUENCE [LARGE SCALE GENOMIC DNA]</scope>
</reference>
<keyword evidence="13" id="KW-0256">Endoplasmic reticulum</keyword>
<evidence type="ECO:0000313" key="14">
    <source>
        <dbReference type="EMBL" id="CRK91988.1"/>
    </source>
</evidence>
<keyword evidence="6" id="KW-0808">Transferase</keyword>
<keyword evidence="10 13" id="KW-0472">Membrane</keyword>
<evidence type="ECO:0000256" key="7">
    <source>
        <dbReference type="ARBA" id="ARBA00022691"/>
    </source>
</evidence>
<keyword evidence="9 13" id="KW-1133">Transmembrane helix</keyword>
<comment type="function">
    <text evidence="11">Catalyzes the post-translational methylation of isoprenylated C-terminal cysteine residues.</text>
</comment>
<feature type="transmembrane region" description="Helical" evidence="13">
    <location>
        <begin position="69"/>
        <end position="90"/>
    </location>
</feature>
<evidence type="ECO:0000256" key="12">
    <source>
        <dbReference type="ARBA" id="ARBA00023656"/>
    </source>
</evidence>
<feature type="transmembrane region" description="Helical" evidence="13">
    <location>
        <begin position="39"/>
        <end position="62"/>
    </location>
</feature>
<dbReference type="GO" id="GO:0005789">
    <property type="term" value="C:endoplasmic reticulum membrane"/>
    <property type="evidence" value="ECO:0007669"/>
    <property type="project" value="UniProtKB-SubCell"/>
</dbReference>
<dbReference type="Pfam" id="PF04140">
    <property type="entry name" value="ICMT"/>
    <property type="match status" value="1"/>
</dbReference>
<keyword evidence="7 13" id="KW-0949">S-adenosyl-L-methionine</keyword>
<dbReference type="GO" id="GO:0032259">
    <property type="term" value="P:methylation"/>
    <property type="evidence" value="ECO:0007669"/>
    <property type="project" value="UniProtKB-KW"/>
</dbReference>
<evidence type="ECO:0000256" key="9">
    <source>
        <dbReference type="ARBA" id="ARBA00022989"/>
    </source>
</evidence>
<protein>
    <recommendedName>
        <fullName evidence="12 13">Protein-S-isoprenylcysteine O-methyltransferase</fullName>
        <ecNumber evidence="4 13">2.1.1.100</ecNumber>
    </recommendedName>
</protein>
<comment type="subcellular location">
    <subcellularLocation>
        <location evidence="13">Endoplasmic reticulum membrane</location>
        <topology evidence="13">Multi-pass membrane protein</topology>
    </subcellularLocation>
    <subcellularLocation>
        <location evidence="2">Membrane</location>
        <topology evidence="2">Multi-pass membrane protein</topology>
    </subcellularLocation>
</comment>
<dbReference type="OrthoDB" id="422086at2759"/>
<keyword evidence="15" id="KW-1185">Reference proteome</keyword>
<dbReference type="EC" id="2.1.1.100" evidence="4 13"/>
<dbReference type="PROSITE" id="PS51564">
    <property type="entry name" value="SAM_ICMT"/>
    <property type="match status" value="1"/>
</dbReference>
<dbReference type="InterPro" id="IPR007269">
    <property type="entry name" value="ICMT_MeTrfase"/>
</dbReference>
<feature type="transmembrane region" description="Helical" evidence="13">
    <location>
        <begin position="136"/>
        <end position="154"/>
    </location>
</feature>
<evidence type="ECO:0000256" key="4">
    <source>
        <dbReference type="ARBA" id="ARBA00012151"/>
    </source>
</evidence>
<evidence type="ECO:0000256" key="1">
    <source>
        <dbReference type="ARBA" id="ARBA00001450"/>
    </source>
</evidence>
<name>A0A1J1HXB0_9DIPT</name>
<feature type="transmembrane region" description="Helical" evidence="13">
    <location>
        <begin position="220"/>
        <end position="248"/>
    </location>
</feature>
<dbReference type="EMBL" id="CVRI01000021">
    <property type="protein sequence ID" value="CRK91988.1"/>
    <property type="molecule type" value="Genomic_DNA"/>
</dbReference>